<evidence type="ECO:0000256" key="2">
    <source>
        <dbReference type="ARBA" id="ARBA00006411"/>
    </source>
</evidence>
<reference evidence="5 6" key="1">
    <citation type="submission" date="2018-07" db="EMBL/GenBank/DDBJ databases">
        <title>Genomic Encyclopedia of Type Strains, Phase IV (KMG-IV): sequencing the most valuable type-strain genomes for metagenomic binning, comparative biology and taxonomic classification.</title>
        <authorList>
            <person name="Goeker M."/>
        </authorList>
    </citation>
    <scope>NUCLEOTIDE SEQUENCE [LARGE SCALE GENOMIC DNA]</scope>
    <source>
        <strain evidence="5 6">DSM 44952</strain>
    </source>
</reference>
<keyword evidence="6" id="KW-1185">Reference proteome</keyword>
<gene>
    <name evidence="5" type="ORF">DFR68_107493</name>
</gene>
<protein>
    <submittedName>
        <fullName evidence="5">ESAT-6 protein secretion system EspG family protein</fullName>
    </submittedName>
</protein>
<dbReference type="Pfam" id="PF14011">
    <property type="entry name" value="ESX-1_EspG"/>
    <property type="match status" value="1"/>
</dbReference>
<sequence length="258" mass="29147">MSSDRRWRFEAVEFRVLWDSTGRDVLPYPLVHRFLAEPTLEDVHRTRQRVARTVLQQLDDDLERACGILLEPEVRVEVAGFRGRNREHRIRMHGAVHDGYGVLLVQDPGPDDGVGGDVHLSLFPADRLASALIALLPECAAGQGKPLSIPMEDLERPAGHVRDPWVVGPKEQLARFFNRPTTATFHIAVYPWGSADNRHTNGRKDFQITDFADDGRYAIFGDRILSVKPTDSTRMTAQVRQMLSRTTTEVRSGTHPRP</sequence>
<accession>A0A370H0D0</accession>
<proteinExistence type="inferred from homology"/>
<dbReference type="STRING" id="1210089.GCA_001613165_00988"/>
<keyword evidence="4" id="KW-0143">Chaperone</keyword>
<dbReference type="EMBL" id="QQAZ01000007">
    <property type="protein sequence ID" value="RDI49365.1"/>
    <property type="molecule type" value="Genomic_DNA"/>
</dbReference>
<dbReference type="OrthoDB" id="4532341at2"/>
<evidence type="ECO:0000256" key="4">
    <source>
        <dbReference type="ARBA" id="ARBA00023186"/>
    </source>
</evidence>
<evidence type="ECO:0000313" key="5">
    <source>
        <dbReference type="EMBL" id="RDI49365.1"/>
    </source>
</evidence>
<name>A0A370H0D0_9NOCA</name>
<evidence type="ECO:0000313" key="6">
    <source>
        <dbReference type="Proteomes" id="UP000255355"/>
    </source>
</evidence>
<comment type="similarity">
    <text evidence="2">Belongs to the EspG family.</text>
</comment>
<dbReference type="Proteomes" id="UP000255355">
    <property type="component" value="Unassembled WGS sequence"/>
</dbReference>
<dbReference type="InterPro" id="IPR025734">
    <property type="entry name" value="EspG"/>
</dbReference>
<comment type="subcellular location">
    <subcellularLocation>
        <location evidence="1">Cytoplasm</location>
    </subcellularLocation>
</comment>
<dbReference type="RefSeq" id="WP_068014344.1">
    <property type="nucleotide sequence ID" value="NZ_QQAZ01000007.1"/>
</dbReference>
<evidence type="ECO:0000256" key="3">
    <source>
        <dbReference type="ARBA" id="ARBA00022490"/>
    </source>
</evidence>
<comment type="caution">
    <text evidence="5">The sequence shown here is derived from an EMBL/GenBank/DDBJ whole genome shotgun (WGS) entry which is preliminary data.</text>
</comment>
<evidence type="ECO:0000256" key="1">
    <source>
        <dbReference type="ARBA" id="ARBA00004496"/>
    </source>
</evidence>
<dbReference type="AlphaFoldDB" id="A0A370H0D0"/>
<keyword evidence="3" id="KW-0963">Cytoplasm</keyword>
<organism evidence="5 6">
    <name type="scientific">Nocardia mexicana</name>
    <dbReference type="NCBI Taxonomy" id="279262"/>
    <lineage>
        <taxon>Bacteria</taxon>
        <taxon>Bacillati</taxon>
        <taxon>Actinomycetota</taxon>
        <taxon>Actinomycetes</taxon>
        <taxon>Mycobacteriales</taxon>
        <taxon>Nocardiaceae</taxon>
        <taxon>Nocardia</taxon>
    </lineage>
</organism>